<sequence length="227" mass="22901">MSKLGILCLSGTLLLFGGNAFAQAVNVDNNTNSSSQAGATAIAIGGGSNSPDKIKTTVPAFAPGLVAAGVHSCAGSTSVGVGATGWGLGFGSTYEMRECNRRAYAAALLGMGQNGAALDLICLNKEVRASLNATGVYCPSQGAAARSASAPRRARQAPLLASVSNEEPASIPASTNGTTPSPQAASRKRTYSAKALGLSSDQLRAKGCVLRTTTENSRAWHCPGPVM</sequence>
<reference evidence="3 4" key="1">
    <citation type="submission" date="2017-07" db="EMBL/GenBank/DDBJ databases">
        <title>Phylogenetic study on the rhizospheric bacterium Ochrobactrum sp. A44.</title>
        <authorList>
            <person name="Krzyzanowska D.M."/>
            <person name="Ossowicki A."/>
            <person name="Rajewska M."/>
            <person name="Maciag T."/>
            <person name="Kaczynski Z."/>
            <person name="Czerwicka M."/>
            <person name="Jafra S."/>
        </authorList>
    </citation>
    <scope>NUCLEOTIDE SEQUENCE [LARGE SCALE GENOMIC DNA]</scope>
    <source>
        <strain evidence="3 4">PR17</strain>
    </source>
</reference>
<evidence type="ECO:0000256" key="1">
    <source>
        <dbReference type="SAM" id="MobiDB-lite"/>
    </source>
</evidence>
<accession>A0A256F4Q7</accession>
<feature type="compositionally biased region" description="Polar residues" evidence="1">
    <location>
        <begin position="163"/>
        <end position="184"/>
    </location>
</feature>
<dbReference type="OrthoDB" id="8447671at2"/>
<evidence type="ECO:0000256" key="2">
    <source>
        <dbReference type="SAM" id="SignalP"/>
    </source>
</evidence>
<dbReference type="RefSeq" id="WP_094578790.1">
    <property type="nucleotide sequence ID" value="NZ_JBHEEL010000006.1"/>
</dbReference>
<keyword evidence="4" id="KW-1185">Reference proteome</keyword>
<evidence type="ECO:0000313" key="4">
    <source>
        <dbReference type="Proteomes" id="UP000216345"/>
    </source>
</evidence>
<feature type="region of interest" description="Disordered" evidence="1">
    <location>
        <begin position="147"/>
        <end position="191"/>
    </location>
</feature>
<name>A0A256F4Q7_9HYPH</name>
<evidence type="ECO:0000313" key="3">
    <source>
        <dbReference type="EMBL" id="OYR09828.1"/>
    </source>
</evidence>
<organism evidence="3 4">
    <name type="scientific">Brucella rhizosphaerae</name>
    <dbReference type="NCBI Taxonomy" id="571254"/>
    <lineage>
        <taxon>Bacteria</taxon>
        <taxon>Pseudomonadati</taxon>
        <taxon>Pseudomonadota</taxon>
        <taxon>Alphaproteobacteria</taxon>
        <taxon>Hyphomicrobiales</taxon>
        <taxon>Brucellaceae</taxon>
        <taxon>Brucella/Ochrobactrum group</taxon>
        <taxon>Brucella</taxon>
    </lineage>
</organism>
<dbReference type="EMBL" id="NNRK01000034">
    <property type="protein sequence ID" value="OYR09828.1"/>
    <property type="molecule type" value="Genomic_DNA"/>
</dbReference>
<feature type="compositionally biased region" description="Low complexity" evidence="1">
    <location>
        <begin position="147"/>
        <end position="162"/>
    </location>
</feature>
<keyword evidence="3" id="KW-0418">Kinase</keyword>
<feature type="chain" id="PRO_5012716614" evidence="2">
    <location>
        <begin position="23"/>
        <end position="227"/>
    </location>
</feature>
<comment type="caution">
    <text evidence="3">The sequence shown here is derived from an EMBL/GenBank/DDBJ whole genome shotgun (WGS) entry which is preliminary data.</text>
</comment>
<dbReference type="AlphaFoldDB" id="A0A256F4Q7"/>
<keyword evidence="3" id="KW-0808">Transferase</keyword>
<feature type="signal peptide" evidence="2">
    <location>
        <begin position="1"/>
        <end position="22"/>
    </location>
</feature>
<proteinExistence type="predicted"/>
<gene>
    <name evidence="3" type="ORF">CEV32_2261</name>
</gene>
<dbReference type="GO" id="GO:0016301">
    <property type="term" value="F:kinase activity"/>
    <property type="evidence" value="ECO:0007669"/>
    <property type="project" value="UniProtKB-KW"/>
</dbReference>
<dbReference type="Proteomes" id="UP000216345">
    <property type="component" value="Unassembled WGS sequence"/>
</dbReference>
<protein>
    <submittedName>
        <fullName evidence="3">Putative cheA signal transduction histidine kinase</fullName>
    </submittedName>
</protein>
<keyword evidence="2" id="KW-0732">Signal</keyword>